<dbReference type="SUPFAM" id="SSF56219">
    <property type="entry name" value="DNase I-like"/>
    <property type="match status" value="1"/>
</dbReference>
<dbReference type="Gene3D" id="3.60.10.10">
    <property type="entry name" value="Endonuclease/exonuclease/phosphatase"/>
    <property type="match status" value="1"/>
</dbReference>
<comment type="caution">
    <text evidence="1">The sequence shown here is derived from an EMBL/GenBank/DDBJ whole genome shotgun (WGS) entry which is preliminary data.</text>
</comment>
<gene>
    <name evidence="1" type="ORF">PR048_023637</name>
</gene>
<dbReference type="InterPro" id="IPR036691">
    <property type="entry name" value="Endo/exonu/phosph_ase_sf"/>
</dbReference>
<evidence type="ECO:0000313" key="2">
    <source>
        <dbReference type="Proteomes" id="UP001159363"/>
    </source>
</evidence>
<evidence type="ECO:0008006" key="3">
    <source>
        <dbReference type="Google" id="ProtNLM"/>
    </source>
</evidence>
<protein>
    <recommendedName>
        <fullName evidence="3">Craniofacial development protein 2</fullName>
    </recommendedName>
</protein>
<organism evidence="1 2">
    <name type="scientific">Dryococelus australis</name>
    <dbReference type="NCBI Taxonomy" id="614101"/>
    <lineage>
        <taxon>Eukaryota</taxon>
        <taxon>Metazoa</taxon>
        <taxon>Ecdysozoa</taxon>
        <taxon>Arthropoda</taxon>
        <taxon>Hexapoda</taxon>
        <taxon>Insecta</taxon>
        <taxon>Pterygota</taxon>
        <taxon>Neoptera</taxon>
        <taxon>Polyneoptera</taxon>
        <taxon>Phasmatodea</taxon>
        <taxon>Verophasmatodea</taxon>
        <taxon>Anareolatae</taxon>
        <taxon>Phasmatidae</taxon>
        <taxon>Eurycanthinae</taxon>
        <taxon>Dryococelus</taxon>
    </lineage>
</organism>
<evidence type="ECO:0000313" key="1">
    <source>
        <dbReference type="EMBL" id="KAJ8875738.1"/>
    </source>
</evidence>
<reference evidence="1 2" key="1">
    <citation type="submission" date="2023-02" db="EMBL/GenBank/DDBJ databases">
        <title>LHISI_Scaffold_Assembly.</title>
        <authorList>
            <person name="Stuart O.P."/>
            <person name="Cleave R."/>
            <person name="Magrath M.J.L."/>
            <person name="Mikheyev A.S."/>
        </authorList>
    </citation>
    <scope>NUCLEOTIDE SEQUENCE [LARGE SCALE GENOMIC DNA]</scope>
    <source>
        <strain evidence="1">Daus_M_001</strain>
        <tissue evidence="1">Leg muscle</tissue>
    </source>
</reference>
<sequence length="244" mass="27922">MGDFNAKVGKGSKGDFIDLYGLGERNERGEQLSTFAGEQGFVITNTVFALPPVRLYTWKYSGDSPGIIIRNQIDYILINQRYGNSCTSVRTYPGADISSDYNPLIGVFKIRMKTVRKKTVTKYNLEKLKEHSIRNQVEIYLSNEISALSKALSTEEKVEKLKHVVESIKNEHLKSDFTKKKTRMTEEILNIMQRRKMVKNDPIEYNNTNKAIRTKIIEAKQKDINGKCVDVEVLQLKHGSFNVH</sequence>
<name>A0ABQ9GUR0_9NEOP</name>
<keyword evidence="2" id="KW-1185">Reference proteome</keyword>
<proteinExistence type="predicted"/>
<dbReference type="Proteomes" id="UP001159363">
    <property type="component" value="Chromosome 8"/>
</dbReference>
<accession>A0ABQ9GUR0</accession>
<dbReference type="EMBL" id="JARBHB010000009">
    <property type="protein sequence ID" value="KAJ8875738.1"/>
    <property type="molecule type" value="Genomic_DNA"/>
</dbReference>